<feature type="compositionally biased region" description="Basic and acidic residues" evidence="5">
    <location>
        <begin position="178"/>
        <end position="191"/>
    </location>
</feature>
<gene>
    <name evidence="7" type="ORF">K460DRAFT_406843</name>
</gene>
<keyword evidence="2" id="KW-0812">Transmembrane</keyword>
<feature type="compositionally biased region" description="Acidic residues" evidence="5">
    <location>
        <begin position="143"/>
        <end position="154"/>
    </location>
</feature>
<dbReference type="GeneID" id="63854250"/>
<keyword evidence="3" id="KW-1133">Transmembrane helix</keyword>
<reference evidence="7" key="1">
    <citation type="submission" date="2020-01" db="EMBL/GenBank/DDBJ databases">
        <authorList>
            <consortium name="DOE Joint Genome Institute"/>
            <person name="Haridas S."/>
            <person name="Albert R."/>
            <person name="Binder M."/>
            <person name="Bloem J."/>
            <person name="Labutti K."/>
            <person name="Salamov A."/>
            <person name="Andreopoulos B."/>
            <person name="Baker S.E."/>
            <person name="Barry K."/>
            <person name="Bills G."/>
            <person name="Bluhm B.H."/>
            <person name="Cannon C."/>
            <person name="Castanera R."/>
            <person name="Culley D.E."/>
            <person name="Daum C."/>
            <person name="Ezra D."/>
            <person name="Gonzalez J.B."/>
            <person name="Henrissat B."/>
            <person name="Kuo A."/>
            <person name="Liang C."/>
            <person name="Lipzen A."/>
            <person name="Lutzoni F."/>
            <person name="Magnuson J."/>
            <person name="Mondo S."/>
            <person name="Nolan M."/>
            <person name="Ohm R."/>
            <person name="Pangilinan J."/>
            <person name="Park H.-J."/>
            <person name="Ramirez L."/>
            <person name="Alfaro M."/>
            <person name="Sun H."/>
            <person name="Tritt A."/>
            <person name="Yoshinaga Y."/>
            <person name="Zwiers L.-H."/>
            <person name="Turgeon B.G."/>
            <person name="Goodwin S.B."/>
            <person name="Spatafora J.W."/>
            <person name="Crous P.W."/>
            <person name="Grigoriev I.V."/>
        </authorList>
    </citation>
    <scope>NUCLEOTIDE SEQUENCE</scope>
    <source>
        <strain evidence="7">CBS 394.84</strain>
    </source>
</reference>
<comment type="subcellular location">
    <subcellularLocation>
        <location evidence="1">Membrane</location>
    </subcellularLocation>
</comment>
<feature type="compositionally biased region" description="Acidic residues" evidence="5">
    <location>
        <begin position="92"/>
        <end position="106"/>
    </location>
</feature>
<dbReference type="OrthoDB" id="342281at2759"/>
<feature type="compositionally biased region" description="Basic residues" evidence="5">
    <location>
        <begin position="40"/>
        <end position="54"/>
    </location>
</feature>
<feature type="region of interest" description="Disordered" evidence="5">
    <location>
        <begin position="83"/>
        <end position="246"/>
    </location>
</feature>
<feature type="domain" description="SUN" evidence="6">
    <location>
        <begin position="569"/>
        <end position="751"/>
    </location>
</feature>
<feature type="region of interest" description="Disordered" evidence="5">
    <location>
        <begin position="1"/>
        <end position="69"/>
    </location>
</feature>
<dbReference type="Gene3D" id="2.60.120.260">
    <property type="entry name" value="Galactose-binding domain-like"/>
    <property type="match status" value="1"/>
</dbReference>
<dbReference type="Pfam" id="PF07738">
    <property type="entry name" value="Sad1_UNC"/>
    <property type="match status" value="1"/>
</dbReference>
<dbReference type="AlphaFoldDB" id="A0A9P4L9X4"/>
<organism evidence="7 8">
    <name type="scientific">Cucurbitaria berberidis CBS 394.84</name>
    <dbReference type="NCBI Taxonomy" id="1168544"/>
    <lineage>
        <taxon>Eukaryota</taxon>
        <taxon>Fungi</taxon>
        <taxon>Dikarya</taxon>
        <taxon>Ascomycota</taxon>
        <taxon>Pezizomycotina</taxon>
        <taxon>Dothideomycetes</taxon>
        <taxon>Pleosporomycetidae</taxon>
        <taxon>Pleosporales</taxon>
        <taxon>Pleosporineae</taxon>
        <taxon>Cucurbitariaceae</taxon>
        <taxon>Cucurbitaria</taxon>
    </lineage>
</organism>
<dbReference type="PANTHER" id="PTHR12911:SF8">
    <property type="entry name" value="KLAROID PROTEIN-RELATED"/>
    <property type="match status" value="1"/>
</dbReference>
<feature type="region of interest" description="Disordered" evidence="5">
    <location>
        <begin position="262"/>
        <end position="286"/>
    </location>
</feature>
<dbReference type="RefSeq" id="XP_040789212.1">
    <property type="nucleotide sequence ID" value="XM_040937000.1"/>
</dbReference>
<keyword evidence="8" id="KW-1185">Reference proteome</keyword>
<accession>A0A9P4L9X4</accession>
<evidence type="ECO:0000313" key="7">
    <source>
        <dbReference type="EMBL" id="KAF1846649.1"/>
    </source>
</evidence>
<evidence type="ECO:0000256" key="5">
    <source>
        <dbReference type="SAM" id="MobiDB-lite"/>
    </source>
</evidence>
<dbReference type="GO" id="GO:0043495">
    <property type="term" value="F:protein-membrane adaptor activity"/>
    <property type="evidence" value="ECO:0007669"/>
    <property type="project" value="TreeGrafter"/>
</dbReference>
<dbReference type="GO" id="GO:0034993">
    <property type="term" value="C:meiotic nuclear membrane microtubule tethering complex"/>
    <property type="evidence" value="ECO:0007669"/>
    <property type="project" value="TreeGrafter"/>
</dbReference>
<dbReference type="PROSITE" id="PS51469">
    <property type="entry name" value="SUN"/>
    <property type="match status" value="1"/>
</dbReference>
<evidence type="ECO:0000256" key="3">
    <source>
        <dbReference type="ARBA" id="ARBA00022989"/>
    </source>
</evidence>
<evidence type="ECO:0000313" key="8">
    <source>
        <dbReference type="Proteomes" id="UP000800039"/>
    </source>
</evidence>
<feature type="compositionally biased region" description="Low complexity" evidence="5">
    <location>
        <begin position="125"/>
        <end position="137"/>
    </location>
</feature>
<evidence type="ECO:0000256" key="1">
    <source>
        <dbReference type="ARBA" id="ARBA00004370"/>
    </source>
</evidence>
<feature type="compositionally biased region" description="Low complexity" evidence="5">
    <location>
        <begin position="212"/>
        <end position="233"/>
    </location>
</feature>
<dbReference type="PANTHER" id="PTHR12911">
    <property type="entry name" value="SAD1/UNC-84-LIKE PROTEIN-RELATED"/>
    <property type="match status" value="1"/>
</dbReference>
<feature type="compositionally biased region" description="Polar residues" evidence="5">
    <location>
        <begin position="272"/>
        <end position="284"/>
    </location>
</feature>
<protein>
    <submittedName>
        <fullName evidence="7">SAD1 protein</fullName>
    </submittedName>
</protein>
<dbReference type="InterPro" id="IPR045119">
    <property type="entry name" value="SUN1-5"/>
</dbReference>
<dbReference type="InterPro" id="IPR012919">
    <property type="entry name" value="SUN_dom"/>
</dbReference>
<keyword evidence="4" id="KW-0472">Membrane</keyword>
<evidence type="ECO:0000256" key="4">
    <source>
        <dbReference type="ARBA" id="ARBA00023136"/>
    </source>
</evidence>
<dbReference type="EMBL" id="ML976616">
    <property type="protein sequence ID" value="KAF1846649.1"/>
    <property type="molecule type" value="Genomic_DNA"/>
</dbReference>
<name>A0A9P4L9X4_9PLEO</name>
<dbReference type="Proteomes" id="UP000800039">
    <property type="component" value="Unassembled WGS sequence"/>
</dbReference>
<sequence>MSQIGNTGGPTPRRSNRLSTKASSVAAESAVTQMTSGGTRLRRKGPLTKVKARKSNAYGASGRVGAAEELSVSATGFAQAFQNQRGDAFARDEEEEEEDDDIDELGEEGHLMSGALNGNTHRHLSSPAPVVPSRAAPGLSFVDSDDITPSEDELAASVGNTSKSFGMDHEGGMLFQYDRQEMRFSPQRDSELTPLLEKSAARRTFQSRIHTQAKAPAQPRAQSQSQSQARATPQQPPTPVIRNDRNEIEQSVDDLIAEEQARMQKERHPQLQPWQRSGGYQKSPTRPRVVDQWLGNVEPPQVDDAEWPWKKYLMWAFWVIMASLVLGMLSTTLFPSKSPESAPQAPGMTMALASRISYQWGKLAEFISPPGPPPELSEEEQFRKFTGGDDDVMWERMSKLNNKFDTRINDVQSAIEGLKNELPPFMIVRKHKDGHLEITDQFWHALVSKTRSNGDSVEWNELMKQITLKVKGISGVVPGDSTTSWDQIVSREEFVATMAELRNTFHTGVDEKISKAIRAQTDQITAVAQAEARKTMLDNIRLQSLAQANLLANYELHLRKPNYFSLGLGAVVEPTMTSATFTNIPSRYVKFLRWLAPDPQRNPPAAALSDWKNLGDCWCSAPNAGKGQAQLVVSLSRPMTPKQVTIEHVPMSMVPAGDISDAPRDVELWVQTDAPVKVRYSYGQSEYQGGPPGWQCLGTFKYNIHASNHLQTFDLDSEPSVPITKAMVRVRTNWGADHTCLYQVRLHGDDAVEDHEYGVGLNDPI</sequence>
<evidence type="ECO:0000259" key="6">
    <source>
        <dbReference type="PROSITE" id="PS51469"/>
    </source>
</evidence>
<evidence type="ECO:0000256" key="2">
    <source>
        <dbReference type="ARBA" id="ARBA00022692"/>
    </source>
</evidence>
<proteinExistence type="predicted"/>
<comment type="caution">
    <text evidence="7">The sequence shown here is derived from an EMBL/GenBank/DDBJ whole genome shotgun (WGS) entry which is preliminary data.</text>
</comment>